<name>A0A368Z734_9RHOB</name>
<accession>A0A368Z734</accession>
<evidence type="ECO:0000313" key="1">
    <source>
        <dbReference type="EMBL" id="RCW88280.1"/>
    </source>
</evidence>
<proteinExistence type="predicted"/>
<dbReference type="OrthoDB" id="7197613at2"/>
<dbReference type="AlphaFoldDB" id="A0A368Z734"/>
<sequence>MNKLDTKTRALILRLLVEGNSIRATTRIADVSKNTVTKLLEDAGKACAAYHDEHVRGVKASHVQADEIWSFCYAKQRNVAEAKAAPADAGDIWTWTAMDRDSKLMISYTVGDRSAATAREFMFDLADRLATRIQLTTDGHGAYLKAVADAFSGDVDYAMLIKHYGDPTGTKGHERKYSPAECTGTIKEAIFGKPDMAQVGTSHVERQNLTMRMGMRRFTRLTNAFSKKAENHAYAVALHFMHYNFCRTHKTLRMTPAMAAGLVSSPWEIEDLVALVEAAQPAPKKRGPYKPRKKDNSN</sequence>
<dbReference type="InterPro" id="IPR051354">
    <property type="entry name" value="Transposase_27_IS1"/>
</dbReference>
<protein>
    <recommendedName>
        <fullName evidence="3">IS1 family transposase</fullName>
    </recommendedName>
</protein>
<comment type="caution">
    <text evidence="1">The sequence shown here is derived from an EMBL/GenBank/DDBJ whole genome shotgun (WGS) entry which is preliminary data.</text>
</comment>
<keyword evidence="2" id="KW-1185">Reference proteome</keyword>
<organism evidence="1 2">
    <name type="scientific">Paracoccus lutimaris</name>
    <dbReference type="NCBI Taxonomy" id="1490030"/>
    <lineage>
        <taxon>Bacteria</taxon>
        <taxon>Pseudomonadati</taxon>
        <taxon>Pseudomonadota</taxon>
        <taxon>Alphaproteobacteria</taxon>
        <taxon>Rhodobacterales</taxon>
        <taxon>Paracoccaceae</taxon>
        <taxon>Paracoccus</taxon>
    </lineage>
</organism>
<dbReference type="Proteomes" id="UP000253345">
    <property type="component" value="Unassembled WGS sequence"/>
</dbReference>
<evidence type="ECO:0000313" key="2">
    <source>
        <dbReference type="Proteomes" id="UP000253345"/>
    </source>
</evidence>
<dbReference type="PANTHER" id="PTHR33293:SF2">
    <property type="entry name" value="TRANSPOSASE"/>
    <property type="match status" value="1"/>
</dbReference>
<dbReference type="PANTHER" id="PTHR33293">
    <property type="entry name" value="INSERTION ELEMENT IS1 1 PROTEIN INSB-RELATED"/>
    <property type="match status" value="1"/>
</dbReference>
<evidence type="ECO:0008006" key="3">
    <source>
        <dbReference type="Google" id="ProtNLM"/>
    </source>
</evidence>
<dbReference type="EMBL" id="QPJL01000002">
    <property type="protein sequence ID" value="RCW88280.1"/>
    <property type="molecule type" value="Genomic_DNA"/>
</dbReference>
<dbReference type="RefSeq" id="WP_114348088.1">
    <property type="nucleotide sequence ID" value="NZ_QPJL01000002.1"/>
</dbReference>
<gene>
    <name evidence="1" type="ORF">DFP89_102210</name>
</gene>
<reference evidence="1 2" key="1">
    <citation type="submission" date="2018-07" db="EMBL/GenBank/DDBJ databases">
        <title>Genomic Encyclopedia of Type Strains, Phase III (KMG-III): the genomes of soil and plant-associated and newly described type strains.</title>
        <authorList>
            <person name="Whitman W."/>
        </authorList>
    </citation>
    <scope>NUCLEOTIDE SEQUENCE [LARGE SCALE GENOMIC DNA]</scope>
    <source>
        <strain evidence="1 2">CECT 8525</strain>
    </source>
</reference>